<dbReference type="InterPro" id="IPR037912">
    <property type="entry name" value="MCRS1"/>
</dbReference>
<dbReference type="EMBL" id="JAKUCV010002492">
    <property type="protein sequence ID" value="KAJ4842425.1"/>
    <property type="molecule type" value="Genomic_DNA"/>
</dbReference>
<dbReference type="GO" id="GO:0071339">
    <property type="term" value="C:MLL1 complex"/>
    <property type="evidence" value="ECO:0007669"/>
    <property type="project" value="InterPro"/>
</dbReference>
<dbReference type="OrthoDB" id="10262769at2759"/>
<keyword evidence="4" id="KW-1185">Reference proteome</keyword>
<evidence type="ECO:0000256" key="1">
    <source>
        <dbReference type="SAM" id="MobiDB-lite"/>
    </source>
</evidence>
<dbReference type="PANTHER" id="PTHR13233:SF13">
    <property type="entry name" value="FHA DOMAIN-CONTAINING PROTEIN"/>
    <property type="match status" value="1"/>
</dbReference>
<dbReference type="InterPro" id="IPR025999">
    <property type="entry name" value="MCRS_N"/>
</dbReference>
<sequence length="776" mass="83880">MAALAPAAPPPPPPWIPEDDLLLKNAVEAGASLEALAKGAVRFSRKFTVRELRERWHSLLYDPVVSAQASSRMLELELPSANSPAASRVSKFGAARKESPRMPVKRKVESVRGLYYAMRKKFCRGMMCDSMDLGFIDSPEGGECFGFDGDPRARSCGFGDGNRSDLAAFVRKERCGEGDNAGNDIGPVAAKTLAEARDGENLSEMEGKKIPESTARFHAAEGISSPLPGMPLWKTMEDVLAPEMPIHAGIEHGGHSGEESRVNQTDTDGNGVSLPGPSVAHSGETLEEDRDTAISNNPTGISGCDFAISDSLLNLENEGVPSFMDIDGKDAVDSTCYDNINSLVAGSPHDVKDDTPRVKELKPLDSVASLQLPAEAHPVKVEVVAECPVSVDGDLQTPSHAENNASSSISALNACAEQGDGEMVCFLNTEDSDIPCNDNVLSAKELASVRKNASLDVCQLSSSHAKQKNSSQELILIAKEDNVAQLLSPSHMAGQAILPVTSPAHQHVRSGVKCESPDITCPSVSSGQLSFPHGNPSHIGSARPPPTSARGGFLKADSLRACSARDIPLHAEESFPADESSLAEADLSTLNNEELESDDDIPHFSDIEAMILESDLCAYDSDSFIDREVSKYQNEDARKIMRLEQCAQSSTHRAIASRGALAVLYGHNSKHYIKKTEVMLGRATEEMDVDIDLRREGPANKISRRQIRGMAFMFEVNNKSVRQYVTNVAKRWHAKKFEFEISEEQIKRHGKHIKFNGPLKGFQEQKKAIAGSSSSL</sequence>
<accession>A0A9Q0G2W7</accession>
<feature type="region of interest" description="Disordered" evidence="1">
    <location>
        <begin position="249"/>
        <end position="283"/>
    </location>
</feature>
<reference evidence="3" key="1">
    <citation type="submission" date="2022-02" db="EMBL/GenBank/DDBJ databases">
        <authorList>
            <person name="Henning P.M."/>
            <person name="McCubbin A.G."/>
            <person name="Shore J.S."/>
        </authorList>
    </citation>
    <scope>NUCLEOTIDE SEQUENCE</scope>
    <source>
        <strain evidence="3">F60SS</strain>
        <tissue evidence="3">Leaves</tissue>
    </source>
</reference>
<feature type="region of interest" description="Disordered" evidence="1">
    <location>
        <begin position="527"/>
        <end position="549"/>
    </location>
</feature>
<feature type="domain" description="Microspherule protein N-terminal" evidence="2">
    <location>
        <begin position="15"/>
        <end position="77"/>
    </location>
</feature>
<evidence type="ECO:0000313" key="3">
    <source>
        <dbReference type="EMBL" id="KAJ4842425.1"/>
    </source>
</evidence>
<dbReference type="AlphaFoldDB" id="A0A9Q0G2W7"/>
<dbReference type="GO" id="GO:0044545">
    <property type="term" value="C:NSL complex"/>
    <property type="evidence" value="ECO:0007669"/>
    <property type="project" value="TreeGrafter"/>
</dbReference>
<feature type="compositionally biased region" description="Basic and acidic residues" evidence="1">
    <location>
        <begin position="249"/>
        <end position="261"/>
    </location>
</feature>
<protein>
    <recommendedName>
        <fullName evidence="2">Microspherule protein N-terminal domain-containing protein</fullName>
    </recommendedName>
</protein>
<organism evidence="3 4">
    <name type="scientific">Turnera subulata</name>
    <dbReference type="NCBI Taxonomy" id="218843"/>
    <lineage>
        <taxon>Eukaryota</taxon>
        <taxon>Viridiplantae</taxon>
        <taxon>Streptophyta</taxon>
        <taxon>Embryophyta</taxon>
        <taxon>Tracheophyta</taxon>
        <taxon>Spermatophyta</taxon>
        <taxon>Magnoliopsida</taxon>
        <taxon>eudicotyledons</taxon>
        <taxon>Gunneridae</taxon>
        <taxon>Pentapetalae</taxon>
        <taxon>rosids</taxon>
        <taxon>fabids</taxon>
        <taxon>Malpighiales</taxon>
        <taxon>Passifloraceae</taxon>
        <taxon>Turnera</taxon>
    </lineage>
</organism>
<dbReference type="Pfam" id="PF13325">
    <property type="entry name" value="MCRS_N"/>
    <property type="match status" value="1"/>
</dbReference>
<comment type="caution">
    <text evidence="3">The sequence shown here is derived from an EMBL/GenBank/DDBJ whole genome shotgun (WGS) entry which is preliminary data.</text>
</comment>
<gene>
    <name evidence="3" type="ORF">Tsubulata_046965</name>
</gene>
<reference evidence="3" key="2">
    <citation type="journal article" date="2023" name="Plants (Basel)">
        <title>Annotation of the Turnera subulata (Passifloraceae) Draft Genome Reveals the S-Locus Evolved after the Divergence of Turneroideae from Passifloroideae in a Stepwise Manner.</title>
        <authorList>
            <person name="Henning P.M."/>
            <person name="Roalson E.H."/>
            <person name="Mir W."/>
            <person name="McCubbin A.G."/>
            <person name="Shore J.S."/>
        </authorList>
    </citation>
    <scope>NUCLEOTIDE SEQUENCE</scope>
    <source>
        <strain evidence="3">F60SS</strain>
    </source>
</reference>
<name>A0A9Q0G2W7_9ROSI</name>
<dbReference type="Proteomes" id="UP001141552">
    <property type="component" value="Unassembled WGS sequence"/>
</dbReference>
<proteinExistence type="predicted"/>
<dbReference type="GO" id="GO:0045944">
    <property type="term" value="P:positive regulation of transcription by RNA polymerase II"/>
    <property type="evidence" value="ECO:0007669"/>
    <property type="project" value="TreeGrafter"/>
</dbReference>
<dbReference type="PANTHER" id="PTHR13233">
    <property type="entry name" value="MICROSPHERULE PROTEIN 1"/>
    <property type="match status" value="1"/>
</dbReference>
<dbReference type="GO" id="GO:0002151">
    <property type="term" value="F:G-quadruplex RNA binding"/>
    <property type="evidence" value="ECO:0007669"/>
    <property type="project" value="InterPro"/>
</dbReference>
<dbReference type="GO" id="GO:0031011">
    <property type="term" value="C:Ino80 complex"/>
    <property type="evidence" value="ECO:0007669"/>
    <property type="project" value="InterPro"/>
</dbReference>
<evidence type="ECO:0000313" key="4">
    <source>
        <dbReference type="Proteomes" id="UP001141552"/>
    </source>
</evidence>
<evidence type="ECO:0000259" key="2">
    <source>
        <dbReference type="Pfam" id="PF13325"/>
    </source>
</evidence>